<dbReference type="InterPro" id="IPR050925">
    <property type="entry name" value="Rhomboid_protease_S54"/>
</dbReference>
<feature type="transmembrane region" description="Helical" evidence="13">
    <location>
        <begin position="168"/>
        <end position="189"/>
    </location>
</feature>
<reference evidence="16" key="1">
    <citation type="journal article" date="2004" name="Nature">
        <title>Genome duplication in the teleost fish Tetraodon nigroviridis reveals the early vertebrate proto-karyotype.</title>
        <authorList>
            <person name="Jaillon O."/>
            <person name="Aury J.-M."/>
            <person name="Brunet F."/>
            <person name="Petit J.-L."/>
            <person name="Stange-Thomann N."/>
            <person name="Mauceli E."/>
            <person name="Bouneau L."/>
            <person name="Fischer C."/>
            <person name="Ozouf-Costaz C."/>
            <person name="Bernot A."/>
            <person name="Nicaud S."/>
            <person name="Jaffe D."/>
            <person name="Fisher S."/>
            <person name="Lutfalla G."/>
            <person name="Dossat C."/>
            <person name="Segurens B."/>
            <person name="Dasilva C."/>
            <person name="Salanoubat M."/>
            <person name="Levy M."/>
            <person name="Boudet N."/>
            <person name="Castellano S."/>
            <person name="Anthouard V."/>
            <person name="Jubin C."/>
            <person name="Castelli V."/>
            <person name="Katinka M."/>
            <person name="Vacherie B."/>
            <person name="Biemont C."/>
            <person name="Skalli Z."/>
            <person name="Cattolico L."/>
            <person name="Poulain J."/>
            <person name="De Berardinis V."/>
            <person name="Cruaud C."/>
            <person name="Duprat S."/>
            <person name="Brottier P."/>
            <person name="Coutanceau J.-P."/>
            <person name="Gouzy J."/>
            <person name="Parra G."/>
            <person name="Lardier G."/>
            <person name="Chapple C."/>
            <person name="McKernan K.J."/>
            <person name="McEwan P."/>
            <person name="Bosak S."/>
            <person name="Kellis M."/>
            <person name="Volff J.-N."/>
            <person name="Guigo R."/>
            <person name="Zody M.C."/>
            <person name="Mesirov J."/>
            <person name="Lindblad-Toh K."/>
            <person name="Birren B."/>
            <person name="Nusbaum C."/>
            <person name="Kahn D."/>
            <person name="Robinson-Rechavi M."/>
            <person name="Laudet V."/>
            <person name="Schachter V."/>
            <person name="Quetier F."/>
            <person name="Saurin W."/>
            <person name="Scarpelli C."/>
            <person name="Wincker P."/>
            <person name="Lander E.S."/>
            <person name="Weissenbach J."/>
            <person name="Roest Crollius H."/>
        </authorList>
    </citation>
    <scope>NUCLEOTIDE SEQUENCE [LARGE SCALE GENOMIC DNA]</scope>
</reference>
<dbReference type="PANTHER" id="PTHR43731:SF29">
    <property type="entry name" value="PRESENILINS-ASSOCIATED RHOMBOID-LIKE PROTEIN, MITOCHONDRIAL"/>
    <property type="match status" value="1"/>
</dbReference>
<feature type="domain" description="Peptidase S54 rhomboid" evidence="14">
    <location>
        <begin position="168"/>
        <end position="307"/>
    </location>
</feature>
<evidence type="ECO:0000256" key="12">
    <source>
        <dbReference type="SAM" id="MobiDB-lite"/>
    </source>
</evidence>
<evidence type="ECO:0000256" key="2">
    <source>
        <dbReference type="ARBA" id="ARBA00004448"/>
    </source>
</evidence>
<comment type="catalytic activity">
    <reaction evidence="1">
        <text>Cleaves type-1 transmembrane domains using a catalytic dyad composed of serine and histidine that are contributed by different transmembrane domains.</text>
        <dbReference type="EC" id="3.4.21.105"/>
    </reaction>
</comment>
<evidence type="ECO:0000256" key="13">
    <source>
        <dbReference type="SAM" id="Phobius"/>
    </source>
</evidence>
<organism evidence="15 16">
    <name type="scientific">Tetraodon nigroviridis</name>
    <name type="common">Spotted green pufferfish</name>
    <name type="synonym">Chelonodon nigroviridis</name>
    <dbReference type="NCBI Taxonomy" id="99883"/>
    <lineage>
        <taxon>Eukaryota</taxon>
        <taxon>Metazoa</taxon>
        <taxon>Chordata</taxon>
        <taxon>Craniata</taxon>
        <taxon>Vertebrata</taxon>
        <taxon>Euteleostomi</taxon>
        <taxon>Actinopterygii</taxon>
        <taxon>Neopterygii</taxon>
        <taxon>Teleostei</taxon>
        <taxon>Neoteleostei</taxon>
        <taxon>Acanthomorphata</taxon>
        <taxon>Eupercaria</taxon>
        <taxon>Tetraodontiformes</taxon>
        <taxon>Tetradontoidea</taxon>
        <taxon>Tetraodontidae</taxon>
        <taxon>Tetraodon</taxon>
    </lineage>
</organism>
<dbReference type="GO" id="GO:0006465">
    <property type="term" value="P:signal peptide processing"/>
    <property type="evidence" value="ECO:0007669"/>
    <property type="project" value="TreeGrafter"/>
</dbReference>
<feature type="compositionally biased region" description="Pro residues" evidence="12">
    <location>
        <begin position="35"/>
        <end position="49"/>
    </location>
</feature>
<reference evidence="15" key="2">
    <citation type="submission" date="2025-08" db="UniProtKB">
        <authorList>
            <consortium name="Ensembl"/>
        </authorList>
    </citation>
    <scope>IDENTIFICATION</scope>
</reference>
<feature type="transmembrane region" description="Helical" evidence="13">
    <location>
        <begin position="229"/>
        <end position="247"/>
    </location>
</feature>
<keyword evidence="8" id="KW-0809">Transit peptide</keyword>
<protein>
    <recommendedName>
        <fullName evidence="4">rhomboid protease</fullName>
        <ecNumber evidence="4">3.4.21.105</ecNumber>
    </recommendedName>
</protein>
<keyword evidence="10" id="KW-0496">Mitochondrion</keyword>
<feature type="transmembrane region" description="Helical" evidence="13">
    <location>
        <begin position="61"/>
        <end position="80"/>
    </location>
</feature>
<evidence type="ECO:0000256" key="3">
    <source>
        <dbReference type="ARBA" id="ARBA00009045"/>
    </source>
</evidence>
<feature type="region of interest" description="Disordered" evidence="12">
    <location>
        <begin position="1"/>
        <end position="49"/>
    </location>
</feature>
<keyword evidence="7" id="KW-0378">Hydrolase</keyword>
<keyword evidence="11 13" id="KW-0472">Membrane</keyword>
<keyword evidence="16" id="KW-1185">Reference proteome</keyword>
<dbReference type="EC" id="3.4.21.105" evidence="4"/>
<keyword evidence="9 13" id="KW-1133">Transmembrane helix</keyword>
<evidence type="ECO:0000313" key="16">
    <source>
        <dbReference type="Proteomes" id="UP000007303"/>
    </source>
</evidence>
<dbReference type="InterPro" id="IPR035952">
    <property type="entry name" value="Rhomboid-like_sf"/>
</dbReference>
<sequence length="330" mass="36929">FQQQCSFRRASRKPESKKVAEDLGPSQASEARAPQRPPTPHWEQPVPPDSPRAFGRLLRPLVFTVGFTGSAFGSAAIWQYESLKSRVQSYFDEVQADWLEKLRPQKRGDVRREINQWWLSLTEGQRTVTGILAANALVFLCWRVPALQPSMIRYFTSNPASKSLCTPMILSSFSHFSFLHMAANMYVLWSFSTSAVSMLGREQFVAVYLSAESFPPSLSYACKMATGRFGPSLGASGAIMAVLAAVCTKMPEAKLSIIFLPMFTFTASNALKAIVAMDAAGVVLGWRFFDHAAHLGGAMFGIWYALWGHQLIWKKREHLVKLWHDLRSRG</sequence>
<evidence type="ECO:0000256" key="5">
    <source>
        <dbReference type="ARBA" id="ARBA00022692"/>
    </source>
</evidence>
<evidence type="ECO:0000256" key="4">
    <source>
        <dbReference type="ARBA" id="ARBA00013039"/>
    </source>
</evidence>
<feature type="transmembrane region" description="Helical" evidence="13">
    <location>
        <begin position="259"/>
        <end position="286"/>
    </location>
</feature>
<comment type="similarity">
    <text evidence="3">Belongs to the peptidase S54 family.</text>
</comment>
<dbReference type="AlphaFoldDB" id="H3D0X8"/>
<dbReference type="InParanoid" id="H3D0X8"/>
<accession>H3D0X8</accession>
<dbReference type="Pfam" id="PF01694">
    <property type="entry name" value="Rhomboid"/>
    <property type="match status" value="1"/>
</dbReference>
<proteinExistence type="inferred from homology"/>
<name>H3D0X8_TETNG</name>
<keyword evidence="5 13" id="KW-0812">Transmembrane</keyword>
<dbReference type="GeneTree" id="ENSGT00390000013063"/>
<dbReference type="OMA" id="HYSAMHI"/>
<dbReference type="InterPro" id="IPR022764">
    <property type="entry name" value="Peptidase_S54_rhomboid_dom"/>
</dbReference>
<keyword evidence="6" id="KW-0999">Mitochondrion inner membrane</keyword>
<dbReference type="SUPFAM" id="SSF144091">
    <property type="entry name" value="Rhomboid-like"/>
    <property type="match status" value="1"/>
</dbReference>
<feature type="transmembrane region" description="Helical" evidence="13">
    <location>
        <begin position="292"/>
        <end position="313"/>
    </location>
</feature>
<comment type="subcellular location">
    <subcellularLocation>
        <location evidence="2">Mitochondrion inner membrane</location>
        <topology evidence="2">Multi-pass membrane protein</topology>
    </subcellularLocation>
</comment>
<evidence type="ECO:0000313" key="15">
    <source>
        <dbReference type="Ensembl" id="ENSTNIP00000014164.1"/>
    </source>
</evidence>
<dbReference type="Ensembl" id="ENSTNIT00000014361.1">
    <property type="protein sequence ID" value="ENSTNIP00000014164.1"/>
    <property type="gene ID" value="ENSTNIG00000011228.1"/>
</dbReference>
<dbReference type="FunFam" id="1.20.1540.10:FF:000005">
    <property type="entry name" value="Presenilins-associated rhomboid-like protein, mitochondrial"/>
    <property type="match status" value="1"/>
</dbReference>
<feature type="compositionally biased region" description="Basic and acidic residues" evidence="12">
    <location>
        <begin position="12"/>
        <end position="21"/>
    </location>
</feature>
<evidence type="ECO:0000256" key="6">
    <source>
        <dbReference type="ARBA" id="ARBA00022792"/>
    </source>
</evidence>
<dbReference type="Proteomes" id="UP000007303">
    <property type="component" value="Unassembled WGS sequence"/>
</dbReference>
<evidence type="ECO:0000256" key="1">
    <source>
        <dbReference type="ARBA" id="ARBA00000156"/>
    </source>
</evidence>
<dbReference type="HOGENOM" id="CLU_034022_0_1_1"/>
<dbReference type="Gene3D" id="1.20.1540.10">
    <property type="entry name" value="Rhomboid-like"/>
    <property type="match status" value="1"/>
</dbReference>
<dbReference type="STRING" id="99883.ENSTNIP00000014164"/>
<dbReference type="GO" id="GO:0004252">
    <property type="term" value="F:serine-type endopeptidase activity"/>
    <property type="evidence" value="ECO:0007669"/>
    <property type="project" value="InterPro"/>
</dbReference>
<evidence type="ECO:0000256" key="11">
    <source>
        <dbReference type="ARBA" id="ARBA00023136"/>
    </source>
</evidence>
<evidence type="ECO:0000256" key="10">
    <source>
        <dbReference type="ARBA" id="ARBA00023128"/>
    </source>
</evidence>
<evidence type="ECO:0000256" key="7">
    <source>
        <dbReference type="ARBA" id="ARBA00022801"/>
    </source>
</evidence>
<dbReference type="GO" id="GO:0005743">
    <property type="term" value="C:mitochondrial inner membrane"/>
    <property type="evidence" value="ECO:0007669"/>
    <property type="project" value="UniProtKB-SubCell"/>
</dbReference>
<evidence type="ECO:0000256" key="8">
    <source>
        <dbReference type="ARBA" id="ARBA00022946"/>
    </source>
</evidence>
<dbReference type="PANTHER" id="PTHR43731">
    <property type="entry name" value="RHOMBOID PROTEASE"/>
    <property type="match status" value="1"/>
</dbReference>
<evidence type="ECO:0000256" key="9">
    <source>
        <dbReference type="ARBA" id="ARBA00022989"/>
    </source>
</evidence>
<reference evidence="15" key="3">
    <citation type="submission" date="2025-09" db="UniProtKB">
        <authorList>
            <consortium name="Ensembl"/>
        </authorList>
    </citation>
    <scope>IDENTIFICATION</scope>
</reference>
<feature type="transmembrane region" description="Helical" evidence="13">
    <location>
        <begin position="127"/>
        <end position="147"/>
    </location>
</feature>
<evidence type="ECO:0000259" key="14">
    <source>
        <dbReference type="Pfam" id="PF01694"/>
    </source>
</evidence>